<reference evidence="2" key="1">
    <citation type="submission" date="2021-03" db="EMBL/GenBank/DDBJ databases">
        <authorList>
            <person name="Bekaert M."/>
        </authorList>
    </citation>
    <scope>NUCLEOTIDE SEQUENCE</scope>
</reference>
<sequence>MLVKKSATPFEMFSYFIRILRTFPYQQFSASWQSDQLRSLLDNLPLNHCVTVNDYSESYRCFDKTEIQTGYFQKIEVSLHVTLLYRHAILEVDGIESSVDNPVIIKEEFFVISEDDKRDQYFTHYVQKSVSEYLHEISYNPKVMHEFNDGCATQYKSRHCFGLLATTFSDLGYDSIIRNFFETAHAKGAQDAAGGYIKREADFSVIRGRSSIQNGKDLFNFCNDNLQKPKSTGCKRRIFRYVETIPRNTTQHFKSIAEIRKIHCVRTTNNSELMVTDLSCYTCDQCVSANYELCRNFRFRGNSRPVKIVREQSTENHAVEENNSGDSLLDLISNGTIIAVVADDDDSDYYLMKTLGEPEILPSAVTDDWGISFPRGANVVKGYYYDIVKLEAMYKYQNSNYYTAPKPPPPRPPKGFRPSPTPSKRPMSSVLSHHSRAEKTYTSPRPIKSAGSNRYQTPTDDIRQLRPRNPTPKSCVPDYADTVSRVATPDQYERDREKYGWRAEVHVDSLKLKKVMKRLPYYVQCEDPVIPPNPPKAYMENMETFSIIPYHVDQWHIQYTRNGYLKSSMQNGWNFKNEKELNIDGRILLFLY</sequence>
<feature type="compositionally biased region" description="Polar residues" evidence="1">
    <location>
        <begin position="450"/>
        <end position="459"/>
    </location>
</feature>
<feature type="region of interest" description="Disordered" evidence="1">
    <location>
        <begin position="402"/>
        <end position="478"/>
    </location>
</feature>
<evidence type="ECO:0000256" key="1">
    <source>
        <dbReference type="SAM" id="MobiDB-lite"/>
    </source>
</evidence>
<feature type="compositionally biased region" description="Pro residues" evidence="1">
    <location>
        <begin position="405"/>
        <end position="423"/>
    </location>
</feature>
<organism evidence="2 3">
    <name type="scientific">Mytilus edulis</name>
    <name type="common">Blue mussel</name>
    <dbReference type="NCBI Taxonomy" id="6550"/>
    <lineage>
        <taxon>Eukaryota</taxon>
        <taxon>Metazoa</taxon>
        <taxon>Spiralia</taxon>
        <taxon>Lophotrochozoa</taxon>
        <taxon>Mollusca</taxon>
        <taxon>Bivalvia</taxon>
        <taxon>Autobranchia</taxon>
        <taxon>Pteriomorphia</taxon>
        <taxon>Mytilida</taxon>
        <taxon>Mytiloidea</taxon>
        <taxon>Mytilidae</taxon>
        <taxon>Mytilinae</taxon>
        <taxon>Mytilus</taxon>
    </lineage>
</organism>
<evidence type="ECO:0000313" key="2">
    <source>
        <dbReference type="EMBL" id="CAG2219779.1"/>
    </source>
</evidence>
<proteinExistence type="predicted"/>
<dbReference type="PANTHER" id="PTHR46601">
    <property type="entry name" value="ULP_PROTEASE DOMAIN-CONTAINING PROTEIN"/>
    <property type="match status" value="1"/>
</dbReference>
<dbReference type="OrthoDB" id="6178866at2759"/>
<accession>A0A8S3SP04</accession>
<dbReference type="Proteomes" id="UP000683360">
    <property type="component" value="Unassembled WGS sequence"/>
</dbReference>
<protein>
    <submittedName>
        <fullName evidence="2">Uncharacterized protein</fullName>
    </submittedName>
</protein>
<dbReference type="PANTHER" id="PTHR46601:SF1">
    <property type="entry name" value="ADF-H DOMAIN-CONTAINING PROTEIN"/>
    <property type="match status" value="1"/>
</dbReference>
<gene>
    <name evidence="2" type="ORF">MEDL_33305</name>
</gene>
<keyword evidence="3" id="KW-1185">Reference proteome</keyword>
<dbReference type="AlphaFoldDB" id="A0A8S3SP04"/>
<dbReference type="EMBL" id="CAJPWZ010001641">
    <property type="protein sequence ID" value="CAG2219779.1"/>
    <property type="molecule type" value="Genomic_DNA"/>
</dbReference>
<comment type="caution">
    <text evidence="2">The sequence shown here is derived from an EMBL/GenBank/DDBJ whole genome shotgun (WGS) entry which is preliminary data.</text>
</comment>
<name>A0A8S3SP04_MYTED</name>
<evidence type="ECO:0000313" key="3">
    <source>
        <dbReference type="Proteomes" id="UP000683360"/>
    </source>
</evidence>